<evidence type="ECO:0000256" key="1">
    <source>
        <dbReference type="RuleBase" id="RU004003"/>
    </source>
</evidence>
<keyword evidence="5" id="KW-1185">Reference proteome</keyword>
<reference evidence="4" key="1">
    <citation type="submission" date="2021-11" db="EMBL/GenBank/DDBJ databases">
        <title>Citrobacter meridianamericanus sp. nov. isolated from soil.</title>
        <authorList>
            <person name="Furlan J.P.R."/>
            <person name="Stehling E.G."/>
        </authorList>
    </citation>
    <scope>NUCLEOTIDE SEQUENCE</scope>
    <source>
        <strain evidence="4">BR102</strain>
    </source>
</reference>
<accession>A0ABT1B399</accession>
<protein>
    <submittedName>
        <fullName evidence="4">Pilus assembly protein N-terminal domain-containing protein</fullName>
    </submittedName>
</protein>
<evidence type="ECO:0000313" key="4">
    <source>
        <dbReference type="EMBL" id="MCO5780355.1"/>
    </source>
</evidence>
<dbReference type="EMBL" id="JAJJVQ010000001">
    <property type="protein sequence ID" value="MCO5780355.1"/>
    <property type="molecule type" value="Genomic_DNA"/>
</dbReference>
<name>A0ABT1B399_9ENTR</name>
<feature type="domain" description="Type II/III secretion system secretin-like" evidence="2">
    <location>
        <begin position="269"/>
        <end position="424"/>
    </location>
</feature>
<proteinExistence type="inferred from homology"/>
<dbReference type="InterPro" id="IPR050810">
    <property type="entry name" value="Bact_Secretion_Sys_Channel"/>
</dbReference>
<evidence type="ECO:0000259" key="2">
    <source>
        <dbReference type="Pfam" id="PF00263"/>
    </source>
</evidence>
<dbReference type="InterPro" id="IPR004846">
    <property type="entry name" value="T2SS/T3SS_dom"/>
</dbReference>
<dbReference type="PANTHER" id="PTHR30332:SF17">
    <property type="entry name" value="TYPE IV PILIATION SYSTEM PROTEIN DR_0774-RELATED"/>
    <property type="match status" value="1"/>
</dbReference>
<dbReference type="PRINTS" id="PR00811">
    <property type="entry name" value="BCTERIALGSPD"/>
</dbReference>
<evidence type="ECO:0000313" key="5">
    <source>
        <dbReference type="Proteomes" id="UP001139290"/>
    </source>
</evidence>
<dbReference type="Pfam" id="PF13629">
    <property type="entry name" value="T2SS-T3SS_pil_N"/>
    <property type="match status" value="1"/>
</dbReference>
<organism evidence="4 5">
    <name type="scientific">Citrobacter meridianamericanus</name>
    <dbReference type="NCBI Taxonomy" id="2894201"/>
    <lineage>
        <taxon>Bacteria</taxon>
        <taxon>Pseudomonadati</taxon>
        <taxon>Pseudomonadota</taxon>
        <taxon>Gammaproteobacteria</taxon>
        <taxon>Enterobacterales</taxon>
        <taxon>Enterobacteriaceae</taxon>
        <taxon>Citrobacter</taxon>
    </lineage>
</organism>
<comment type="caution">
    <text evidence="4">The sequence shown here is derived from an EMBL/GenBank/DDBJ whole genome shotgun (WGS) entry which is preliminary data.</text>
</comment>
<dbReference type="Proteomes" id="UP001139290">
    <property type="component" value="Unassembled WGS sequence"/>
</dbReference>
<dbReference type="InterPro" id="IPR001775">
    <property type="entry name" value="GspD/PilQ"/>
</dbReference>
<gene>
    <name evidence="4" type="ORF">LOD26_03275</name>
</gene>
<dbReference type="InterPro" id="IPR032789">
    <property type="entry name" value="T2SS-T3SS_pil_N"/>
</dbReference>
<evidence type="ECO:0000259" key="3">
    <source>
        <dbReference type="Pfam" id="PF13629"/>
    </source>
</evidence>
<dbReference type="PANTHER" id="PTHR30332">
    <property type="entry name" value="PROBABLE GENERAL SECRETION PATHWAY PROTEIN D"/>
    <property type="match status" value="1"/>
</dbReference>
<sequence>MRLTTFLWQVSVLFSTVFISSISLAEQMYIKPGMSKQIKTSEPIKTVFISSPEIADYKVISNKAVVLYGKKVGTAEISVYGANSKVIYNVSLGVDPLLPELSQRIRQEYPGSNVIIKRFNDNGGKASYILSGTAPSEEIKDGVYQLVGSLVGTSAEEKKVEADDTSSNGVGGSNMMVKSDKIPFASYKTYDNIINRIELPSSNQVNVKLTVVEVTKEFTDNLGIEWSSLTLDSMMGGGTTANSAGTFNLLGFKNGFDARNISTLINAVHNDKIARVLAQPNLTVLSGESANFLVGGEIPILMQDRDATTVTYKEYGIRLNIAAKVERKNKIKLFISNEVSSVTGTYAYNTYQIPTLKTRKSNSTIELGDGDSFAIGGLLNESDLETLTKVPFIGDIPVLGALGRRAGSERSKTELVVFATVNLVKPMSSGEKIALPKFNKTSSTRLFFNTGVDEKTRSDRLNTDTAQFLDQVGFAK</sequence>
<comment type="similarity">
    <text evidence="1">Belongs to the bacterial secretin family.</text>
</comment>
<feature type="domain" description="Pilus formation protein N-terminal" evidence="3">
    <location>
        <begin position="25"/>
        <end position="92"/>
    </location>
</feature>
<dbReference type="Pfam" id="PF00263">
    <property type="entry name" value="Secretin"/>
    <property type="match status" value="1"/>
</dbReference>
<dbReference type="RefSeq" id="WP_187253488.1">
    <property type="nucleotide sequence ID" value="NZ_CP101036.1"/>
</dbReference>